<keyword evidence="1" id="KW-1133">Transmembrane helix</keyword>
<dbReference type="OrthoDB" id="129807at2"/>
<dbReference type="Proteomes" id="UP000054010">
    <property type="component" value="Unassembled WGS sequence"/>
</dbReference>
<accession>E1IGZ3</accession>
<organism evidence="2 3">
    <name type="scientific">Oscillochloris trichoides DG-6</name>
    <dbReference type="NCBI Taxonomy" id="765420"/>
    <lineage>
        <taxon>Bacteria</taxon>
        <taxon>Bacillati</taxon>
        <taxon>Chloroflexota</taxon>
        <taxon>Chloroflexia</taxon>
        <taxon>Chloroflexales</taxon>
        <taxon>Chloroflexineae</taxon>
        <taxon>Oscillochloridaceae</taxon>
        <taxon>Oscillochloris</taxon>
    </lineage>
</organism>
<evidence type="ECO:0000313" key="2">
    <source>
        <dbReference type="EMBL" id="EFO79468.1"/>
    </source>
</evidence>
<proteinExistence type="predicted"/>
<comment type="caution">
    <text evidence="2">The sequence shown here is derived from an EMBL/GenBank/DDBJ whole genome shotgun (WGS) entry which is preliminary data.</text>
</comment>
<feature type="transmembrane region" description="Helical" evidence="1">
    <location>
        <begin position="30"/>
        <end position="55"/>
    </location>
</feature>
<keyword evidence="1" id="KW-0812">Transmembrane</keyword>
<evidence type="ECO:0000256" key="1">
    <source>
        <dbReference type="SAM" id="Phobius"/>
    </source>
</evidence>
<sequence>MSKPHHTKPGADPQSVAAGHELQDANVSPLAFSVVGLFGVLVGAFIFIAVLMGLFGSNPTETGNALPEPTAIQQQLPPAPRLEQNPLVDGTQIMTTAQQRLSSYGWVDEAAGTAHIPIDRAMELLLERGIDGQ</sequence>
<reference evidence="2 3" key="1">
    <citation type="journal article" date="2011" name="J. Bacteriol.">
        <title>Draft genome sequence of the anoxygenic filamentous phototrophic bacterium Oscillochloris trichoides subsp. DG-6.</title>
        <authorList>
            <person name="Kuznetsov B.B."/>
            <person name="Ivanovsky R.N."/>
            <person name="Keppen O.I."/>
            <person name="Sukhacheva M.V."/>
            <person name="Bumazhkin B.K."/>
            <person name="Patutina E.O."/>
            <person name="Beletsky A.V."/>
            <person name="Mardanov A.V."/>
            <person name="Baslerov R.V."/>
            <person name="Panteleeva A.N."/>
            <person name="Kolganova T.V."/>
            <person name="Ravin N.V."/>
            <person name="Skryabin K.G."/>
        </authorList>
    </citation>
    <scope>NUCLEOTIDE SEQUENCE [LARGE SCALE GENOMIC DNA]</scope>
    <source>
        <strain evidence="2 3">DG-6</strain>
    </source>
</reference>
<dbReference type="eggNOG" id="ENOG5033DPP">
    <property type="taxonomic scope" value="Bacteria"/>
</dbReference>
<name>E1IGZ3_9CHLR</name>
<evidence type="ECO:0000313" key="3">
    <source>
        <dbReference type="Proteomes" id="UP000054010"/>
    </source>
</evidence>
<gene>
    <name evidence="2" type="ORF">OSCT_2594</name>
</gene>
<dbReference type="EMBL" id="ADVR01000112">
    <property type="protein sequence ID" value="EFO79468.1"/>
    <property type="molecule type" value="Genomic_DNA"/>
</dbReference>
<dbReference type="HOGENOM" id="CLU_150722_1_0_0"/>
<keyword evidence="3" id="KW-1185">Reference proteome</keyword>
<dbReference type="AlphaFoldDB" id="E1IGZ3"/>
<dbReference type="STRING" id="765420.OSCT_2594"/>
<keyword evidence="1" id="KW-0472">Membrane</keyword>
<protein>
    <submittedName>
        <fullName evidence="2">Uncharacterized protein</fullName>
    </submittedName>
</protein>